<dbReference type="GO" id="GO:0042242">
    <property type="term" value="F:cobyrinic acid a,c-diamide synthase activity"/>
    <property type="evidence" value="ECO:0007669"/>
    <property type="project" value="UniProtKB-UniRule"/>
</dbReference>
<comment type="miscellaneous">
    <text evidence="8">The a and c carboxylates of cobyrinate are activated for nucleophilic attack via formation of a phosphorylated intermediate by ATP. CbiA catalyzes first the amidation of the c-carboxylate, and then that of the a-carboxylate.</text>
</comment>
<keyword evidence="5 8" id="KW-0067">ATP-binding</keyword>
<comment type="domain">
    <text evidence="8">Comprises of two domains. The C-terminal domain contains the binding site for glutamine and catalyzes the hydrolysis of this substrate to glutamate and ammonia. The N-terminal domain is anticipated to bind ATP and cobyrinate and catalyzes the ultimate synthesis of the diamide product. The ammonia produced via the glutaminase domain is probably translocated to the adjacent domain via a molecular tunnel, where it reacts with an activated intermediate.</text>
</comment>
<keyword evidence="2 8" id="KW-0169">Cobalamin biosynthesis</keyword>
<evidence type="ECO:0000256" key="3">
    <source>
        <dbReference type="ARBA" id="ARBA00022598"/>
    </source>
</evidence>
<comment type="catalytic activity">
    <reaction evidence="8">
        <text>cob(II)yrinate + 2 L-glutamine + 2 ATP + 2 H2O = cob(II)yrinate a,c diamide + 2 L-glutamate + 2 ADP + 2 phosphate + 2 H(+)</text>
        <dbReference type="Rhea" id="RHEA:26289"/>
        <dbReference type="ChEBI" id="CHEBI:15377"/>
        <dbReference type="ChEBI" id="CHEBI:15378"/>
        <dbReference type="ChEBI" id="CHEBI:29985"/>
        <dbReference type="ChEBI" id="CHEBI:30616"/>
        <dbReference type="ChEBI" id="CHEBI:43474"/>
        <dbReference type="ChEBI" id="CHEBI:58359"/>
        <dbReference type="ChEBI" id="CHEBI:58537"/>
        <dbReference type="ChEBI" id="CHEBI:58894"/>
        <dbReference type="ChEBI" id="CHEBI:456216"/>
        <dbReference type="EC" id="6.3.5.11"/>
    </reaction>
</comment>
<evidence type="ECO:0000313" key="13">
    <source>
        <dbReference type="Proteomes" id="UP000006034"/>
    </source>
</evidence>
<dbReference type="Proteomes" id="UP000006034">
    <property type="component" value="Unassembled WGS sequence"/>
</dbReference>
<dbReference type="Pfam" id="PF01656">
    <property type="entry name" value="CbiA"/>
    <property type="match status" value="1"/>
</dbReference>
<dbReference type="SUPFAM" id="SSF52540">
    <property type="entry name" value="P-loop containing nucleoside triphosphate hydrolases"/>
    <property type="match status" value="1"/>
</dbReference>
<dbReference type="HAMAP" id="MF_00027">
    <property type="entry name" value="CobB_CbiA"/>
    <property type="match status" value="1"/>
</dbReference>
<dbReference type="InterPro" id="IPR011698">
    <property type="entry name" value="GATase_3"/>
</dbReference>
<dbReference type="GO" id="GO:0009236">
    <property type="term" value="P:cobalamin biosynthetic process"/>
    <property type="evidence" value="ECO:0007669"/>
    <property type="project" value="UniProtKB-UniRule"/>
</dbReference>
<dbReference type="InterPro" id="IPR029062">
    <property type="entry name" value="Class_I_gatase-like"/>
</dbReference>
<feature type="region of interest" description="Disordered" evidence="9">
    <location>
        <begin position="287"/>
        <end position="335"/>
    </location>
</feature>
<evidence type="ECO:0000256" key="1">
    <source>
        <dbReference type="ARBA" id="ARBA00001946"/>
    </source>
</evidence>
<name>E5Y7F3_BILW3</name>
<dbReference type="PROSITE" id="PS51274">
    <property type="entry name" value="GATASE_COBBQ"/>
    <property type="match status" value="1"/>
</dbReference>
<keyword evidence="6 8" id="KW-0460">Magnesium</keyword>
<organism evidence="12 13">
    <name type="scientific">Bilophila wadsworthia (strain 3_1_6)</name>
    <dbReference type="NCBI Taxonomy" id="563192"/>
    <lineage>
        <taxon>Bacteria</taxon>
        <taxon>Pseudomonadati</taxon>
        <taxon>Thermodesulfobacteriota</taxon>
        <taxon>Desulfovibrionia</taxon>
        <taxon>Desulfovibrionales</taxon>
        <taxon>Desulfovibrionaceae</taxon>
        <taxon>Bilophila</taxon>
    </lineage>
</organism>
<comment type="caution">
    <text evidence="12">The sequence shown here is derived from an EMBL/GenBank/DDBJ whole genome shotgun (WGS) entry which is preliminary data.</text>
</comment>
<evidence type="ECO:0000256" key="2">
    <source>
        <dbReference type="ARBA" id="ARBA00022573"/>
    </source>
</evidence>
<dbReference type="eggNOG" id="COG1797">
    <property type="taxonomic scope" value="Bacteria"/>
</dbReference>
<dbReference type="RefSeq" id="WP_005027917.1">
    <property type="nucleotide sequence ID" value="NZ_KE150238.1"/>
</dbReference>
<evidence type="ECO:0000256" key="5">
    <source>
        <dbReference type="ARBA" id="ARBA00022840"/>
    </source>
</evidence>
<comment type="pathway">
    <text evidence="8">Cofactor biosynthesis; adenosylcobalamin biosynthesis; cob(II)yrinate a,c-diamide from sirohydrochlorin (anaerobic route): step 10/10.</text>
</comment>
<accession>E5Y7F3</accession>
<dbReference type="Pfam" id="PF07685">
    <property type="entry name" value="GATase_3"/>
    <property type="match status" value="1"/>
</dbReference>
<evidence type="ECO:0000259" key="10">
    <source>
        <dbReference type="Pfam" id="PF01656"/>
    </source>
</evidence>
<evidence type="ECO:0000313" key="12">
    <source>
        <dbReference type="EMBL" id="EFV44053.1"/>
    </source>
</evidence>
<feature type="site" description="Increases nucleophilicity of active site Cys" evidence="8">
    <location>
        <position position="546"/>
    </location>
</feature>
<dbReference type="UniPathway" id="UPA00148">
    <property type="reaction ID" value="UER00231"/>
</dbReference>
<evidence type="ECO:0000256" key="4">
    <source>
        <dbReference type="ARBA" id="ARBA00022741"/>
    </source>
</evidence>
<dbReference type="NCBIfam" id="NF002204">
    <property type="entry name" value="PRK01077.1"/>
    <property type="match status" value="1"/>
</dbReference>
<feature type="domain" description="CobB/CobQ-like glutamine amidotransferase" evidence="11">
    <location>
        <begin position="344"/>
        <end position="548"/>
    </location>
</feature>
<evidence type="ECO:0000256" key="9">
    <source>
        <dbReference type="SAM" id="MobiDB-lite"/>
    </source>
</evidence>
<keyword evidence="7 8" id="KW-0315">Glutamine amidotransferase</keyword>
<feature type="active site" description="Nucleophile" evidence="8">
    <location>
        <position position="427"/>
    </location>
</feature>
<dbReference type="PANTHER" id="PTHR43873">
    <property type="entry name" value="COBYRINATE A,C-DIAMIDE SYNTHASE"/>
    <property type="match status" value="1"/>
</dbReference>
<reference evidence="12 13" key="1">
    <citation type="submission" date="2010-10" db="EMBL/GenBank/DDBJ databases">
        <authorList>
            <consortium name="The Broad Institute Genome Sequencing Platform"/>
            <person name="Ward D."/>
            <person name="Earl A."/>
            <person name="Feldgarden M."/>
            <person name="Young S.K."/>
            <person name="Gargeya S."/>
            <person name="Zeng Q."/>
            <person name="Alvarado L."/>
            <person name="Berlin A."/>
            <person name="Bochicchio J."/>
            <person name="Chapman S.B."/>
            <person name="Chen Z."/>
            <person name="Freedman E."/>
            <person name="Gellesch M."/>
            <person name="Goldberg J."/>
            <person name="Griggs A."/>
            <person name="Gujja S."/>
            <person name="Heilman E."/>
            <person name="Heiman D."/>
            <person name="Howarth C."/>
            <person name="Mehta T."/>
            <person name="Neiman D."/>
            <person name="Pearson M."/>
            <person name="Roberts A."/>
            <person name="Saif S."/>
            <person name="Shea T."/>
            <person name="Shenoy N."/>
            <person name="Sisk P."/>
            <person name="Stolte C."/>
            <person name="Sykes S."/>
            <person name="White J."/>
            <person name="Yandava C."/>
            <person name="Allen-Vercoe E."/>
            <person name="Sibley C."/>
            <person name="Ambrose C.E."/>
            <person name="Strauss J."/>
            <person name="Daigneault M."/>
            <person name="Haas B."/>
            <person name="Nusbaum C."/>
            <person name="Birren B."/>
        </authorList>
    </citation>
    <scope>NUCLEOTIDE SEQUENCE [LARGE SCALE GENOMIC DNA]</scope>
    <source>
        <strain evidence="12 13">3_1_6</strain>
    </source>
</reference>
<dbReference type="EMBL" id="ADCP02000001">
    <property type="protein sequence ID" value="EFV44053.1"/>
    <property type="molecule type" value="Genomic_DNA"/>
</dbReference>
<dbReference type="Gene3D" id="3.40.50.880">
    <property type="match status" value="1"/>
</dbReference>
<feature type="domain" description="CobQ/CobB/MinD/ParA nucleotide binding" evidence="10">
    <location>
        <begin position="14"/>
        <end position="196"/>
    </location>
</feature>
<dbReference type="PANTHER" id="PTHR43873:SF1">
    <property type="entry name" value="COBYRINATE A,C-DIAMIDE SYNTHASE"/>
    <property type="match status" value="1"/>
</dbReference>
<comment type="cofactor">
    <cofactor evidence="1 8">
        <name>Mg(2+)</name>
        <dbReference type="ChEBI" id="CHEBI:18420"/>
    </cofactor>
</comment>
<proteinExistence type="inferred from homology"/>
<dbReference type="HOGENOM" id="CLU_022752_2_1_7"/>
<protein>
    <recommendedName>
        <fullName evidence="8">Cobyrinate a,c-diamide synthase</fullName>
        <ecNumber evidence="8">6.3.5.11</ecNumber>
    </recommendedName>
    <alternativeName>
        <fullName evidence="8">Cobyrinic acid a,c-diamide synthetase</fullName>
    </alternativeName>
</protein>
<dbReference type="SUPFAM" id="SSF52317">
    <property type="entry name" value="Class I glutamine amidotransferase-like"/>
    <property type="match status" value="1"/>
</dbReference>
<keyword evidence="3 8" id="KW-0436">Ligase</keyword>
<keyword evidence="4 8" id="KW-0547">Nucleotide-binding</keyword>
<dbReference type="GO" id="GO:0005524">
    <property type="term" value="F:ATP binding"/>
    <property type="evidence" value="ECO:0007669"/>
    <property type="project" value="UniProtKB-UniRule"/>
</dbReference>
<evidence type="ECO:0000256" key="7">
    <source>
        <dbReference type="ARBA" id="ARBA00022962"/>
    </source>
</evidence>
<dbReference type="EC" id="6.3.5.11" evidence="8"/>
<gene>
    <name evidence="8" type="primary">cbiA</name>
    <name evidence="12" type="ORF">HMPREF0179_02118</name>
</gene>
<reference evidence="12 13" key="2">
    <citation type="submission" date="2013-04" db="EMBL/GenBank/DDBJ databases">
        <title>The Genome Sequence of Bilophila wadsworthia 3_1_6.</title>
        <authorList>
            <consortium name="The Broad Institute Genomics Platform"/>
            <person name="Earl A."/>
            <person name="Ward D."/>
            <person name="Feldgarden M."/>
            <person name="Gevers D."/>
            <person name="Sibley C."/>
            <person name="Strauss J."/>
            <person name="Allen-Vercoe E."/>
            <person name="Walker B."/>
            <person name="Young S."/>
            <person name="Zeng Q."/>
            <person name="Gargeya S."/>
            <person name="Fitzgerald M."/>
            <person name="Haas B."/>
            <person name="Abouelleil A."/>
            <person name="Allen A.W."/>
            <person name="Alvarado L."/>
            <person name="Arachchi H.M."/>
            <person name="Berlin A.M."/>
            <person name="Chapman S.B."/>
            <person name="Gainer-Dewar J."/>
            <person name="Goldberg J."/>
            <person name="Griggs A."/>
            <person name="Gujja S."/>
            <person name="Hansen M."/>
            <person name="Howarth C."/>
            <person name="Imamovic A."/>
            <person name="Ireland A."/>
            <person name="Larimer J."/>
            <person name="McCowan C."/>
            <person name="Murphy C."/>
            <person name="Pearson M."/>
            <person name="Poon T.W."/>
            <person name="Priest M."/>
            <person name="Roberts A."/>
            <person name="Saif S."/>
            <person name="Shea T."/>
            <person name="Sisk P."/>
            <person name="Sykes S."/>
            <person name="Wortman J."/>
            <person name="Nusbaum C."/>
            <person name="Birren B."/>
        </authorList>
    </citation>
    <scope>NUCLEOTIDE SEQUENCE [LARGE SCALE GENOMIC DNA]</scope>
    <source>
        <strain evidence="12 13">3_1_6</strain>
    </source>
</reference>
<dbReference type="GeneID" id="78087673"/>
<keyword evidence="13" id="KW-1185">Reference proteome</keyword>
<dbReference type="InterPro" id="IPR027417">
    <property type="entry name" value="P-loop_NTPase"/>
</dbReference>
<dbReference type="Gene3D" id="3.40.50.300">
    <property type="entry name" value="P-loop containing nucleotide triphosphate hydrolases"/>
    <property type="match status" value="1"/>
</dbReference>
<dbReference type="InterPro" id="IPR002586">
    <property type="entry name" value="CobQ/CobB/MinD/ParA_Nub-bd_dom"/>
</dbReference>
<dbReference type="OrthoDB" id="9764035at2"/>
<dbReference type="InterPro" id="IPR004484">
    <property type="entry name" value="CbiA/CobB_synth"/>
</dbReference>
<evidence type="ECO:0000256" key="6">
    <source>
        <dbReference type="ARBA" id="ARBA00022842"/>
    </source>
</evidence>
<comment type="function">
    <text evidence="8">Catalyzes the ATP-dependent amidation of the two carboxylate groups at positions a and c of cobyrinate, using either L-glutamine or ammonia as the nitrogen source.</text>
</comment>
<dbReference type="STRING" id="563192.HMPREF0179_02118"/>
<dbReference type="AlphaFoldDB" id="E5Y7F3"/>
<evidence type="ECO:0000256" key="8">
    <source>
        <dbReference type="HAMAP-Rule" id="MF_00027"/>
    </source>
</evidence>
<evidence type="ECO:0000259" key="11">
    <source>
        <dbReference type="Pfam" id="PF07685"/>
    </source>
</evidence>
<comment type="similarity">
    <text evidence="8">Belongs to the CobB/CbiA family.</text>
</comment>
<sequence length="567" mass="60365">MDAAFPSITAPRLVVSGLSGGGGKTLLSLGLARALTLRGLRVKPCKKGPDYIDAAWLGLASGRTPTNLDPFFLTDARLRALFCTSFGDADLAIIEGNRGLYDGRDVQGSCSTATLARALGAPVLLTLTVTKMTRTAAAVIAGLAHFEPVNLAGVVLNRVASSRHAALIRQSIETYTGIPVLGEIPRLAENPIPERHMGLVSMHDETPDALGRASLLAALDSLAGLIERHMDIDAALRLARSAPDLRDVEPFWEGGEDAAFREAGTLREGSGNAPQSADATAEDTDLGKTFIAPGDTTQPHNEGVSAESASSGMEPSRPPEPASTRKPSASALIHSGLPPVTPVTIGFVRDAALWFYYEENFEALRRAGAELVELSLLSPEPWPGDRLDGLYLGGGFPEMVPERLADSPHLAEIREYSMRGMPIYAECGGFMVLCQELQINGKQYPMTGIFPARAEFCPRPQGLGYVEATVEAENPFHPVGALLRGHEFHYSRCVALGELEPTLRLSPGVGMSGPGHRAKGLAAEGPDNLKSRDGLLVRNTFAAYTHLFAPAVPHWAARFAAACRKNA</sequence>